<proteinExistence type="predicted"/>
<protein>
    <submittedName>
        <fullName evidence="1">Uncharacterized protein</fullName>
    </submittedName>
</protein>
<accession>A0A0D2JWB1</accession>
<keyword evidence="2" id="KW-1185">Reference proteome</keyword>
<evidence type="ECO:0000313" key="1">
    <source>
        <dbReference type="EMBL" id="KIZ03008.1"/>
    </source>
</evidence>
<dbReference type="Proteomes" id="UP000054498">
    <property type="component" value="Unassembled WGS sequence"/>
</dbReference>
<name>A0A0D2JWB1_9CHLO</name>
<organism evidence="1 2">
    <name type="scientific">Monoraphidium neglectum</name>
    <dbReference type="NCBI Taxonomy" id="145388"/>
    <lineage>
        <taxon>Eukaryota</taxon>
        <taxon>Viridiplantae</taxon>
        <taxon>Chlorophyta</taxon>
        <taxon>core chlorophytes</taxon>
        <taxon>Chlorophyceae</taxon>
        <taxon>CS clade</taxon>
        <taxon>Sphaeropleales</taxon>
        <taxon>Selenastraceae</taxon>
        <taxon>Monoraphidium</taxon>
    </lineage>
</organism>
<dbReference type="KEGG" id="mng:MNEG_4951"/>
<evidence type="ECO:0000313" key="2">
    <source>
        <dbReference type="Proteomes" id="UP000054498"/>
    </source>
</evidence>
<reference evidence="1 2" key="1">
    <citation type="journal article" date="2013" name="BMC Genomics">
        <title>Reconstruction of the lipid metabolism for the microalga Monoraphidium neglectum from its genome sequence reveals characteristics suitable for biofuel production.</title>
        <authorList>
            <person name="Bogen C."/>
            <person name="Al-Dilaimi A."/>
            <person name="Albersmeier A."/>
            <person name="Wichmann J."/>
            <person name="Grundmann M."/>
            <person name="Rupp O."/>
            <person name="Lauersen K.J."/>
            <person name="Blifernez-Klassen O."/>
            <person name="Kalinowski J."/>
            <person name="Goesmann A."/>
            <person name="Mussgnug J.H."/>
            <person name="Kruse O."/>
        </authorList>
    </citation>
    <scope>NUCLEOTIDE SEQUENCE [LARGE SCALE GENOMIC DNA]</scope>
    <source>
        <strain evidence="1 2">SAG 48.87</strain>
    </source>
</reference>
<dbReference type="STRING" id="145388.A0A0D2JWB1"/>
<dbReference type="GeneID" id="25737828"/>
<sequence>MGGASLPFTPGYISKDVIYSGGARTGWSWQSYRGSDFTYSANQISPAGNPSTCATITPAGGLFFHCRRCDKAGYRPFEGTKAVSFWIKPRGEVANAANATGGATQVLPLKIFIRGESDNYCGTEPRLADLKPAATAAGGWLRFVIPIEGFNCYSLGDMTHIEWQVGSHRPMTQKG</sequence>
<dbReference type="EMBL" id="KK100933">
    <property type="protein sequence ID" value="KIZ03008.1"/>
    <property type="molecule type" value="Genomic_DNA"/>
</dbReference>
<dbReference type="AlphaFoldDB" id="A0A0D2JWB1"/>
<dbReference type="RefSeq" id="XP_013902027.1">
    <property type="nucleotide sequence ID" value="XM_014046573.1"/>
</dbReference>
<gene>
    <name evidence="1" type="ORF">MNEG_4951</name>
</gene>